<comment type="caution">
    <text evidence="7">The sequence shown here is derived from an EMBL/GenBank/DDBJ whole genome shotgun (WGS) entry which is preliminary data.</text>
</comment>
<feature type="domain" description="ABC-2 type transporter transmembrane" evidence="6">
    <location>
        <begin position="65"/>
        <end position="229"/>
    </location>
</feature>
<accession>A0A6I2M7L1</accession>
<proteinExistence type="predicted"/>
<evidence type="ECO:0000313" key="8">
    <source>
        <dbReference type="Proteomes" id="UP000441585"/>
    </source>
</evidence>
<evidence type="ECO:0000256" key="2">
    <source>
        <dbReference type="ARBA" id="ARBA00022692"/>
    </source>
</evidence>
<keyword evidence="4 5" id="KW-0472">Membrane</keyword>
<name>A0A6I2M7L1_9BACI</name>
<protein>
    <submittedName>
        <fullName evidence="7">ABC transporter permease subunit</fullName>
    </submittedName>
</protein>
<organism evidence="7 8">
    <name type="scientific">Metabacillus idriensis</name>
    <dbReference type="NCBI Taxonomy" id="324768"/>
    <lineage>
        <taxon>Bacteria</taxon>
        <taxon>Bacillati</taxon>
        <taxon>Bacillota</taxon>
        <taxon>Bacilli</taxon>
        <taxon>Bacillales</taxon>
        <taxon>Bacillaceae</taxon>
        <taxon>Metabacillus</taxon>
    </lineage>
</organism>
<dbReference type="Proteomes" id="UP000441585">
    <property type="component" value="Unassembled WGS sequence"/>
</dbReference>
<dbReference type="GO" id="GO:0140359">
    <property type="term" value="F:ABC-type transporter activity"/>
    <property type="evidence" value="ECO:0007669"/>
    <property type="project" value="InterPro"/>
</dbReference>
<evidence type="ECO:0000259" key="6">
    <source>
        <dbReference type="Pfam" id="PF12698"/>
    </source>
</evidence>
<feature type="transmembrane region" description="Helical" evidence="5">
    <location>
        <begin position="214"/>
        <end position="231"/>
    </location>
</feature>
<dbReference type="InterPro" id="IPR013525">
    <property type="entry name" value="ABC2_TM"/>
</dbReference>
<keyword evidence="2 5" id="KW-0812">Transmembrane</keyword>
<keyword evidence="3 5" id="KW-1133">Transmembrane helix</keyword>
<feature type="transmembrane region" description="Helical" evidence="5">
    <location>
        <begin position="180"/>
        <end position="202"/>
    </location>
</feature>
<dbReference type="EMBL" id="WKKF01000001">
    <property type="protein sequence ID" value="MRX52856.1"/>
    <property type="molecule type" value="Genomic_DNA"/>
</dbReference>
<evidence type="ECO:0000313" key="7">
    <source>
        <dbReference type="EMBL" id="MRX52856.1"/>
    </source>
</evidence>
<evidence type="ECO:0000256" key="5">
    <source>
        <dbReference type="SAM" id="Phobius"/>
    </source>
</evidence>
<dbReference type="AlphaFoldDB" id="A0A6I2M7L1"/>
<gene>
    <name evidence="7" type="ORF">GJU41_02625</name>
</gene>
<feature type="transmembrane region" description="Helical" evidence="5">
    <location>
        <begin position="135"/>
        <end position="168"/>
    </location>
</feature>
<dbReference type="RefSeq" id="WP_070875022.1">
    <property type="nucleotide sequence ID" value="NZ_CAJFZX010000002.1"/>
</dbReference>
<dbReference type="PANTHER" id="PTHR37305:SF1">
    <property type="entry name" value="MEMBRANE PROTEIN"/>
    <property type="match status" value="1"/>
</dbReference>
<feature type="transmembrane region" description="Helical" evidence="5">
    <location>
        <begin position="21"/>
        <end position="49"/>
    </location>
</feature>
<sequence length="275" mass="30541">MNRTMMKAIIKKDLWDIFRSKNLFATLIIIPILFSAVIPAAILGSALFFDIEELAGNDAQKMISSFLTQLKSEDLALETTEKQFVYLFINYMLPSLFLLVPIITASVVAANSFVGEKERRTLESLLFSPVPIKTLFVSKILGSFIPSLLVSWLSFLLSGVIINLLGYQLFGQMIFPSANWLALILCLSPMVSLMTVLLNVFISSRVKTYQEAQNIGGLIILPVVGMMAGQASGLFLVGAQITLLIALGILIVNAILLQRITKYNDRYVLFEKQIH</sequence>
<evidence type="ECO:0000256" key="4">
    <source>
        <dbReference type="ARBA" id="ARBA00023136"/>
    </source>
</evidence>
<comment type="subcellular location">
    <subcellularLocation>
        <location evidence="1">Membrane</location>
        <topology evidence="1">Multi-pass membrane protein</topology>
    </subcellularLocation>
</comment>
<reference evidence="7 8" key="1">
    <citation type="submission" date="2019-11" db="EMBL/GenBank/DDBJ databases">
        <title>Bacillus idriensis genome.</title>
        <authorList>
            <person name="Konopka E.N."/>
            <person name="Newman J.D."/>
        </authorList>
    </citation>
    <scope>NUCLEOTIDE SEQUENCE [LARGE SCALE GENOMIC DNA]</scope>
    <source>
        <strain evidence="7 8">DSM 19097</strain>
    </source>
</reference>
<feature type="transmembrane region" description="Helical" evidence="5">
    <location>
        <begin position="237"/>
        <end position="257"/>
    </location>
</feature>
<keyword evidence="8" id="KW-1185">Reference proteome</keyword>
<dbReference type="GO" id="GO:0016020">
    <property type="term" value="C:membrane"/>
    <property type="evidence" value="ECO:0007669"/>
    <property type="project" value="UniProtKB-SubCell"/>
</dbReference>
<dbReference type="Pfam" id="PF12698">
    <property type="entry name" value="ABC2_membrane_3"/>
    <property type="match status" value="1"/>
</dbReference>
<evidence type="ECO:0000256" key="3">
    <source>
        <dbReference type="ARBA" id="ARBA00022989"/>
    </source>
</evidence>
<feature type="transmembrane region" description="Helical" evidence="5">
    <location>
        <begin position="91"/>
        <end position="114"/>
    </location>
</feature>
<evidence type="ECO:0000256" key="1">
    <source>
        <dbReference type="ARBA" id="ARBA00004141"/>
    </source>
</evidence>
<dbReference type="PANTHER" id="PTHR37305">
    <property type="entry name" value="INTEGRAL MEMBRANE PROTEIN-RELATED"/>
    <property type="match status" value="1"/>
</dbReference>